<sequence length="103" mass="11785">MKRRLVLAFLVWAAVSVVAFLAIPDVLVSAGLVIFGAVLLLVLVMAQDWDAHSTFEEREVLRARRRKARWERNAGARARDRERWEAHQARRAPQAADDPQRGR</sequence>
<dbReference type="Proteomes" id="UP000471126">
    <property type="component" value="Unassembled WGS sequence"/>
</dbReference>
<dbReference type="AlphaFoldDB" id="A0A6P0GN02"/>
<feature type="compositionally biased region" description="Basic and acidic residues" evidence="1">
    <location>
        <begin position="70"/>
        <end position="88"/>
    </location>
</feature>
<comment type="caution">
    <text evidence="3">The sequence shown here is derived from an EMBL/GenBank/DDBJ whole genome shotgun (WGS) entry which is preliminary data.</text>
</comment>
<evidence type="ECO:0000313" key="3">
    <source>
        <dbReference type="EMBL" id="NEM08644.1"/>
    </source>
</evidence>
<evidence type="ECO:0000313" key="4">
    <source>
        <dbReference type="Proteomes" id="UP000471126"/>
    </source>
</evidence>
<protein>
    <submittedName>
        <fullName evidence="3">Uncharacterized protein</fullName>
    </submittedName>
</protein>
<keyword evidence="2" id="KW-0812">Transmembrane</keyword>
<evidence type="ECO:0000256" key="2">
    <source>
        <dbReference type="SAM" id="Phobius"/>
    </source>
</evidence>
<keyword evidence="2" id="KW-0472">Membrane</keyword>
<gene>
    <name evidence="3" type="ORF">GCU54_22020</name>
</gene>
<organism evidence="3 4">
    <name type="scientific">Geodermatophilus normandii</name>
    <dbReference type="NCBI Taxonomy" id="1137989"/>
    <lineage>
        <taxon>Bacteria</taxon>
        <taxon>Bacillati</taxon>
        <taxon>Actinomycetota</taxon>
        <taxon>Actinomycetes</taxon>
        <taxon>Geodermatophilales</taxon>
        <taxon>Geodermatophilaceae</taxon>
        <taxon>Geodermatophilus</taxon>
    </lineage>
</organism>
<dbReference type="RefSeq" id="WP_163478870.1">
    <property type="nucleotide sequence ID" value="NZ_JAAGWE010000042.1"/>
</dbReference>
<accession>A0A6P0GN02</accession>
<feature type="transmembrane region" description="Helical" evidence="2">
    <location>
        <begin position="29"/>
        <end position="46"/>
    </location>
</feature>
<keyword evidence="2" id="KW-1133">Transmembrane helix</keyword>
<reference evidence="3 4" key="1">
    <citation type="submission" date="2019-12" db="EMBL/GenBank/DDBJ databases">
        <title>WGS of CPCC 203550 I12A-02606.</title>
        <authorList>
            <person name="Jiang Z."/>
        </authorList>
    </citation>
    <scope>NUCLEOTIDE SEQUENCE [LARGE SCALE GENOMIC DNA]</scope>
    <source>
        <strain evidence="3 4">I12A-02606</strain>
    </source>
</reference>
<proteinExistence type="predicted"/>
<evidence type="ECO:0000256" key="1">
    <source>
        <dbReference type="SAM" id="MobiDB-lite"/>
    </source>
</evidence>
<feature type="region of interest" description="Disordered" evidence="1">
    <location>
        <begin position="66"/>
        <end position="103"/>
    </location>
</feature>
<name>A0A6P0GN02_9ACTN</name>
<dbReference type="EMBL" id="JAAGWE010000042">
    <property type="protein sequence ID" value="NEM08644.1"/>
    <property type="molecule type" value="Genomic_DNA"/>
</dbReference>